<dbReference type="CDD" id="cd01462">
    <property type="entry name" value="VWA_YIEM_type"/>
    <property type="match status" value="1"/>
</dbReference>
<dbReference type="InterPro" id="IPR002035">
    <property type="entry name" value="VWF_A"/>
</dbReference>
<feature type="domain" description="VWFA" evidence="1">
    <location>
        <begin position="206"/>
        <end position="365"/>
    </location>
</feature>
<organism evidence="2 3">
    <name type="scientific">Kribbella pratensis</name>
    <dbReference type="NCBI Taxonomy" id="2512112"/>
    <lineage>
        <taxon>Bacteria</taxon>
        <taxon>Bacillati</taxon>
        <taxon>Actinomycetota</taxon>
        <taxon>Actinomycetes</taxon>
        <taxon>Propionibacteriales</taxon>
        <taxon>Kribbellaceae</taxon>
        <taxon>Kribbella</taxon>
    </lineage>
</organism>
<dbReference type="RefSeq" id="WP_134002760.1">
    <property type="nucleotide sequence ID" value="NZ_SODU01000002.1"/>
</dbReference>
<protein>
    <submittedName>
        <fullName evidence="2">VWA domain containing CoxE-like protein</fullName>
    </submittedName>
</protein>
<dbReference type="InterPro" id="IPR036465">
    <property type="entry name" value="vWFA_dom_sf"/>
</dbReference>
<evidence type="ECO:0000259" key="1">
    <source>
        <dbReference type="SMART" id="SM00327"/>
    </source>
</evidence>
<dbReference type="EMBL" id="SODU01000002">
    <property type="protein sequence ID" value="TDW90373.1"/>
    <property type="molecule type" value="Genomic_DNA"/>
</dbReference>
<dbReference type="SMART" id="SM00327">
    <property type="entry name" value="VWA"/>
    <property type="match status" value="1"/>
</dbReference>
<dbReference type="PANTHER" id="PTHR30634:SF16">
    <property type="entry name" value="OUTER-MEMBRANE LIPOPROTEIN LOLB"/>
    <property type="match status" value="1"/>
</dbReference>
<dbReference type="PANTHER" id="PTHR30634">
    <property type="entry name" value="OUTER MEMBRANE LOLAB LIPOPROTEIN INSERTION APPARATUS"/>
    <property type="match status" value="1"/>
</dbReference>
<comment type="caution">
    <text evidence="2">The sequence shown here is derived from an EMBL/GenBank/DDBJ whole genome shotgun (WGS) entry which is preliminary data.</text>
</comment>
<accession>A0ABY2FGK1</accession>
<evidence type="ECO:0000313" key="2">
    <source>
        <dbReference type="EMBL" id="TDW90373.1"/>
    </source>
</evidence>
<evidence type="ECO:0000313" key="3">
    <source>
        <dbReference type="Proteomes" id="UP000295060"/>
    </source>
</evidence>
<dbReference type="Gene3D" id="3.40.50.410">
    <property type="entry name" value="von Willebrand factor, type A domain"/>
    <property type="match status" value="1"/>
</dbReference>
<dbReference type="InterPro" id="IPR008912">
    <property type="entry name" value="Uncharacterised_CoxE"/>
</dbReference>
<sequence length="382" mass="41280">MSDERLRRWRLVLGGEAEEETGTTLSAEDRSVDAALAALYDAGEGESGTQRSSGLGASAPRVARWLGDIRQYFPSTVVQVMQRDAVERLGITRMLMEPELLGAVEPDVHLVSTLLALNEVMPEETKQTARDVVGRVVAELEARLAERTRAAVTGALDRAGRTARPRHSDIDWDRTIRANLKHFSPTLGTIVPDRLVGYARRNHSVQRDIVLAIDQSGSMAESVVYASLFGAVLGSIRTLRTSLVVFDTAVVDLTDQLEDPVDVLFGTQLGGGTDINRALAYCEELVTKPAETVLVLISDLYEGGVREEMLRRARSLVESGVQVIALLALADSGTPSYDAENAAALAELGVPTFACTPDKFPDLMAAAIRHEDVAGWAATNIT</sequence>
<name>A0ABY2FGK1_9ACTN</name>
<dbReference type="Pfam" id="PF05762">
    <property type="entry name" value="VWA_CoxE"/>
    <property type="match status" value="1"/>
</dbReference>
<dbReference type="InterPro" id="IPR050458">
    <property type="entry name" value="LolB"/>
</dbReference>
<keyword evidence="3" id="KW-1185">Reference proteome</keyword>
<gene>
    <name evidence="2" type="ORF">EV137_4189</name>
</gene>
<dbReference type="Proteomes" id="UP000295060">
    <property type="component" value="Unassembled WGS sequence"/>
</dbReference>
<dbReference type="SUPFAM" id="SSF53300">
    <property type="entry name" value="vWA-like"/>
    <property type="match status" value="1"/>
</dbReference>
<reference evidence="2 3" key="1">
    <citation type="submission" date="2019-03" db="EMBL/GenBank/DDBJ databases">
        <title>Genomic Encyclopedia of Type Strains, Phase III (KMG-III): the genomes of soil and plant-associated and newly described type strains.</title>
        <authorList>
            <person name="Whitman W."/>
        </authorList>
    </citation>
    <scope>NUCLEOTIDE SEQUENCE [LARGE SCALE GENOMIC DNA]</scope>
    <source>
        <strain evidence="2 3">VKMAc-2574</strain>
    </source>
</reference>
<proteinExistence type="predicted"/>